<feature type="domain" description="Lyase N-terminal" evidence="2">
    <location>
        <begin position="38"/>
        <end position="169"/>
    </location>
</feature>
<evidence type="ECO:0000313" key="3">
    <source>
        <dbReference type="EMBL" id="SPY93878.1"/>
    </source>
</evidence>
<dbReference type="Pfam" id="PF09092">
    <property type="entry name" value="Lyase_N"/>
    <property type="match status" value="1"/>
</dbReference>
<dbReference type="PANTHER" id="PTHR37322:SF3">
    <property type="entry name" value="CHONDROITIN SULFATE ABC EXOLYASE"/>
    <property type="match status" value="1"/>
</dbReference>
<dbReference type="SUPFAM" id="SSF49785">
    <property type="entry name" value="Galactose-binding domain-like"/>
    <property type="match status" value="1"/>
</dbReference>
<dbReference type="GO" id="GO:0034000">
    <property type="term" value="F:chondroitin-sulfate-ABC endolyase activity"/>
    <property type="evidence" value="ECO:0007669"/>
    <property type="project" value="UniProtKB-EC"/>
</dbReference>
<dbReference type="PANTHER" id="PTHR37322">
    <property type="match status" value="1"/>
</dbReference>
<protein>
    <submittedName>
        <fullName evidence="3">Chondroitin ABC lyase</fullName>
        <ecNumber evidence="3">4.2.2.20</ecNumber>
    </submittedName>
</protein>
<keyword evidence="1" id="KW-0732">Signal</keyword>
<sequence length="169" mass="19042">MLIKNSLAYAITLSFCLSLPAQALPSLSHEPFGDLYLFEDEMPNTLSTSNDHQLSLSKEHAKDGVQSLKWQYQPQSTLTLNNEVNYQDDKNTATPLTFMMWIYNEKPQSTPLTLQFKQNNQVALSFKTELNFTGWRGIAVPFRDMKGSATGKLDKLVITAPDQAGTLFF</sequence>
<dbReference type="Proteomes" id="UP000251485">
    <property type="component" value="Unassembled WGS sequence"/>
</dbReference>
<dbReference type="EC" id="4.2.2.20" evidence="3"/>
<name>A0A2X2BHI1_PROMI</name>
<dbReference type="InterPro" id="IPR015176">
    <property type="entry name" value="Lyase_N"/>
</dbReference>
<feature type="chain" id="PRO_5016158821" evidence="1">
    <location>
        <begin position="24"/>
        <end position="169"/>
    </location>
</feature>
<organism evidence="3 4">
    <name type="scientific">Proteus mirabilis</name>
    <dbReference type="NCBI Taxonomy" id="584"/>
    <lineage>
        <taxon>Bacteria</taxon>
        <taxon>Pseudomonadati</taxon>
        <taxon>Pseudomonadota</taxon>
        <taxon>Gammaproteobacteria</taxon>
        <taxon>Enterobacterales</taxon>
        <taxon>Morganellaceae</taxon>
        <taxon>Proteus</taxon>
    </lineage>
</organism>
<dbReference type="InterPro" id="IPR008979">
    <property type="entry name" value="Galactose-bd-like_sf"/>
</dbReference>
<reference evidence="3 4" key="1">
    <citation type="submission" date="2018-06" db="EMBL/GenBank/DDBJ databases">
        <authorList>
            <consortium name="Pathogen Informatics"/>
            <person name="Doyle S."/>
        </authorList>
    </citation>
    <scope>NUCLEOTIDE SEQUENCE [LARGE SCALE GENOMIC DNA]</scope>
    <source>
        <strain evidence="3 4">NCTC10975</strain>
    </source>
</reference>
<dbReference type="InterPro" id="IPR039174">
    <property type="entry name" value="Chondroitin_ABC_lyase"/>
</dbReference>
<dbReference type="GO" id="GO:0006027">
    <property type="term" value="P:glycosaminoglycan catabolic process"/>
    <property type="evidence" value="ECO:0007669"/>
    <property type="project" value="InterPro"/>
</dbReference>
<dbReference type="AlphaFoldDB" id="A0A2X2BHI1"/>
<keyword evidence="3" id="KW-0456">Lyase</keyword>
<proteinExistence type="predicted"/>
<evidence type="ECO:0000256" key="1">
    <source>
        <dbReference type="SAM" id="SignalP"/>
    </source>
</evidence>
<feature type="signal peptide" evidence="1">
    <location>
        <begin position="1"/>
        <end position="23"/>
    </location>
</feature>
<evidence type="ECO:0000313" key="4">
    <source>
        <dbReference type="Proteomes" id="UP000251485"/>
    </source>
</evidence>
<accession>A0A2X2BHI1</accession>
<dbReference type="EMBL" id="UAUE01000001">
    <property type="protein sequence ID" value="SPY93878.1"/>
    <property type="molecule type" value="Genomic_DNA"/>
</dbReference>
<dbReference type="Gene3D" id="2.60.120.430">
    <property type="entry name" value="Galactose-binding lectin"/>
    <property type="match status" value="1"/>
</dbReference>
<evidence type="ECO:0000259" key="2">
    <source>
        <dbReference type="Pfam" id="PF09092"/>
    </source>
</evidence>
<gene>
    <name evidence="3" type="ORF">NCTC10975_00205</name>
</gene>